<protein>
    <submittedName>
        <fullName evidence="2">Uncharacterized protein</fullName>
    </submittedName>
</protein>
<sequence>MYTLPESAHGCFFEKWPLGIDIRGDHLRNKTARQKLPGPAPFRTRRLARRGRLCDSVGSLSLQPRLNTTQPTRGNTVHLATSDPDLVVIRIKATMNLPEAMEYQAMAHPPPLWARYPTKSLIAWNFMHRCCIYWSWDCLDLNCIRRSCPYPWRFSYFDLHHCGELNDNTMCTSDKEQPALASSSRDKRTQSSSPTKRLADSNPPNQVHHHIIVLSTKAAQEWLYLSEWKAALKVMNPCTPRLG</sequence>
<reference evidence="3" key="1">
    <citation type="journal article" date="2010" name="Genome Res.">
        <title>Population genomic sequencing of Coccidioides fungi reveals recent hybridization and transposon control.</title>
        <authorList>
            <person name="Neafsey D.E."/>
            <person name="Barker B.M."/>
            <person name="Sharpton T.J."/>
            <person name="Stajich J.E."/>
            <person name="Park D.J."/>
            <person name="Whiston E."/>
            <person name="Hung C.-Y."/>
            <person name="McMahan C."/>
            <person name="White J."/>
            <person name="Sykes S."/>
            <person name="Heiman D."/>
            <person name="Young S."/>
            <person name="Zeng Q."/>
            <person name="Abouelleil A."/>
            <person name="Aftuck L."/>
            <person name="Bessette D."/>
            <person name="Brown A."/>
            <person name="FitzGerald M."/>
            <person name="Lui A."/>
            <person name="Macdonald J.P."/>
            <person name="Priest M."/>
            <person name="Orbach M.J."/>
            <person name="Galgiani J.N."/>
            <person name="Kirkland T.N."/>
            <person name="Cole G.T."/>
            <person name="Birren B.W."/>
            <person name="Henn M.R."/>
            <person name="Taylor J.W."/>
            <person name="Rounsley S.D."/>
        </authorList>
    </citation>
    <scope>NUCLEOTIDE SEQUENCE [LARGE SCALE GENOMIC DNA]</scope>
    <source>
        <strain evidence="3">RMSCC 2394</strain>
    </source>
</reference>
<organism evidence="2 3">
    <name type="scientific">Coccidioides immitis RMSCC 2394</name>
    <dbReference type="NCBI Taxonomy" id="404692"/>
    <lineage>
        <taxon>Eukaryota</taxon>
        <taxon>Fungi</taxon>
        <taxon>Dikarya</taxon>
        <taxon>Ascomycota</taxon>
        <taxon>Pezizomycotina</taxon>
        <taxon>Eurotiomycetes</taxon>
        <taxon>Eurotiomycetidae</taxon>
        <taxon>Onygenales</taxon>
        <taxon>Onygenaceae</taxon>
        <taxon>Coccidioides</taxon>
    </lineage>
</organism>
<dbReference type="EMBL" id="DS028094">
    <property type="protein sequence ID" value="KMP04113.1"/>
    <property type="molecule type" value="Genomic_DNA"/>
</dbReference>
<accession>A0A0J6YBD5</accession>
<evidence type="ECO:0000313" key="2">
    <source>
        <dbReference type="EMBL" id="KMP04113.1"/>
    </source>
</evidence>
<feature type="region of interest" description="Disordered" evidence="1">
    <location>
        <begin position="174"/>
        <end position="204"/>
    </location>
</feature>
<dbReference type="Proteomes" id="UP000054565">
    <property type="component" value="Unassembled WGS sequence"/>
</dbReference>
<gene>
    <name evidence="2" type="ORF">CIRG_03804</name>
</gene>
<dbReference type="AlphaFoldDB" id="A0A0J6YBD5"/>
<evidence type="ECO:0000256" key="1">
    <source>
        <dbReference type="SAM" id="MobiDB-lite"/>
    </source>
</evidence>
<proteinExistence type="predicted"/>
<name>A0A0J6YBD5_COCIT</name>
<evidence type="ECO:0000313" key="3">
    <source>
        <dbReference type="Proteomes" id="UP000054565"/>
    </source>
</evidence>